<evidence type="ECO:0000256" key="1">
    <source>
        <dbReference type="SAM" id="MobiDB-lite"/>
    </source>
</evidence>
<name>A0A8T0HTK7_CERPU</name>
<protein>
    <submittedName>
        <fullName evidence="2">Uncharacterized protein</fullName>
    </submittedName>
</protein>
<keyword evidence="3" id="KW-1185">Reference proteome</keyword>
<sequence>MKRGSKLMQMVVLRRRARTDKSCLQAFKSPCSSLNKFPSRGRSDCQIPEPVKFQEDAAQGYQERNTEKDEKFTSTFTNTRKPRCQVTDD</sequence>
<dbReference type="Proteomes" id="UP000822688">
    <property type="component" value="Chromosome V"/>
</dbReference>
<evidence type="ECO:0000313" key="3">
    <source>
        <dbReference type="Proteomes" id="UP000822688"/>
    </source>
</evidence>
<evidence type="ECO:0000313" key="2">
    <source>
        <dbReference type="EMBL" id="KAG0574065.1"/>
    </source>
</evidence>
<organism evidence="2 3">
    <name type="scientific">Ceratodon purpureus</name>
    <name type="common">Fire moss</name>
    <name type="synonym">Dicranum purpureum</name>
    <dbReference type="NCBI Taxonomy" id="3225"/>
    <lineage>
        <taxon>Eukaryota</taxon>
        <taxon>Viridiplantae</taxon>
        <taxon>Streptophyta</taxon>
        <taxon>Embryophyta</taxon>
        <taxon>Bryophyta</taxon>
        <taxon>Bryophytina</taxon>
        <taxon>Bryopsida</taxon>
        <taxon>Dicranidae</taxon>
        <taxon>Pseudoditrichales</taxon>
        <taxon>Ditrichaceae</taxon>
        <taxon>Ceratodon</taxon>
    </lineage>
</organism>
<gene>
    <name evidence="2" type="ORF">KC19_VG231400</name>
</gene>
<dbReference type="AlphaFoldDB" id="A0A8T0HTK7"/>
<dbReference type="EMBL" id="CM026426">
    <property type="protein sequence ID" value="KAG0574065.1"/>
    <property type="molecule type" value="Genomic_DNA"/>
</dbReference>
<proteinExistence type="predicted"/>
<reference evidence="2" key="1">
    <citation type="submission" date="2020-06" db="EMBL/GenBank/DDBJ databases">
        <title>WGS assembly of Ceratodon purpureus strain R40.</title>
        <authorList>
            <person name="Carey S.B."/>
            <person name="Jenkins J."/>
            <person name="Shu S."/>
            <person name="Lovell J.T."/>
            <person name="Sreedasyam A."/>
            <person name="Maumus F."/>
            <person name="Tiley G.P."/>
            <person name="Fernandez-Pozo N."/>
            <person name="Barry K."/>
            <person name="Chen C."/>
            <person name="Wang M."/>
            <person name="Lipzen A."/>
            <person name="Daum C."/>
            <person name="Saski C.A."/>
            <person name="Payton A.C."/>
            <person name="Mcbreen J.C."/>
            <person name="Conrad R.E."/>
            <person name="Kollar L.M."/>
            <person name="Olsson S."/>
            <person name="Huttunen S."/>
            <person name="Landis J.B."/>
            <person name="Wickett N.J."/>
            <person name="Johnson M.G."/>
            <person name="Rensing S.A."/>
            <person name="Grimwood J."/>
            <person name="Schmutz J."/>
            <person name="Mcdaniel S.F."/>
        </authorList>
    </citation>
    <scope>NUCLEOTIDE SEQUENCE</scope>
    <source>
        <strain evidence="2">R40</strain>
    </source>
</reference>
<accession>A0A8T0HTK7</accession>
<feature type="region of interest" description="Disordered" evidence="1">
    <location>
        <begin position="57"/>
        <end position="89"/>
    </location>
</feature>
<comment type="caution">
    <text evidence="2">The sequence shown here is derived from an EMBL/GenBank/DDBJ whole genome shotgun (WGS) entry which is preliminary data.</text>
</comment>